<protein>
    <submittedName>
        <fullName evidence="1">Uncharacterized protein</fullName>
    </submittedName>
</protein>
<dbReference type="HOGENOM" id="CLU_201199_0_0_10"/>
<evidence type="ECO:0000313" key="2">
    <source>
        <dbReference type="Proteomes" id="UP000004477"/>
    </source>
</evidence>
<dbReference type="PaxDb" id="537011-PREVCOP_05315"/>
<reference evidence="1" key="1">
    <citation type="submission" date="2009-11" db="EMBL/GenBank/DDBJ databases">
        <authorList>
            <person name="Weinstock G."/>
            <person name="Sodergren E."/>
            <person name="Clifton S."/>
            <person name="Fulton L."/>
            <person name="Fulton B."/>
            <person name="Courtney L."/>
            <person name="Fronick C."/>
            <person name="Harrison M."/>
            <person name="Strong C."/>
            <person name="Farmer C."/>
            <person name="Delahaunty K."/>
            <person name="Markovic C."/>
            <person name="Hall O."/>
            <person name="Minx P."/>
            <person name="Tomlinson C."/>
            <person name="Mitreva M."/>
            <person name="Nelson J."/>
            <person name="Hou S."/>
            <person name="Wollam A."/>
            <person name="Pepin K.H."/>
            <person name="Johnson M."/>
            <person name="Bhonagiri V."/>
            <person name="Nash W.E."/>
            <person name="Warren W."/>
            <person name="Chinwalla A."/>
            <person name="Mardis E.R."/>
            <person name="Wilson R.K."/>
        </authorList>
    </citation>
    <scope>NUCLEOTIDE SEQUENCE [LARGE SCALE GENOMIC DNA]</scope>
    <source>
        <strain evidence="1">DSM 18205</strain>
    </source>
</reference>
<sequence>MHNSCCACVYQLLCKRTTAVVRPEILTTSTTYPISSNNLSCLFQQQEEGE</sequence>
<comment type="caution">
    <text evidence="1">The sequence shown here is derived from an EMBL/GenBank/DDBJ whole genome shotgun (WGS) entry which is preliminary data.</text>
</comment>
<proteinExistence type="predicted"/>
<dbReference type="EMBL" id="ACBX02000016">
    <property type="protein sequence ID" value="EFB35181.1"/>
    <property type="molecule type" value="Genomic_DNA"/>
</dbReference>
<dbReference type="STRING" id="537011.PREVCOP_05315"/>
<dbReference type="AlphaFoldDB" id="D1PDM5"/>
<organism evidence="1 2">
    <name type="scientific">Segatella copri DSM 18205</name>
    <dbReference type="NCBI Taxonomy" id="537011"/>
    <lineage>
        <taxon>Bacteria</taxon>
        <taxon>Pseudomonadati</taxon>
        <taxon>Bacteroidota</taxon>
        <taxon>Bacteroidia</taxon>
        <taxon>Bacteroidales</taxon>
        <taxon>Prevotellaceae</taxon>
        <taxon>Segatella</taxon>
    </lineage>
</organism>
<dbReference type="Proteomes" id="UP000004477">
    <property type="component" value="Unassembled WGS sequence"/>
</dbReference>
<keyword evidence="2" id="KW-1185">Reference proteome</keyword>
<evidence type="ECO:0000313" key="1">
    <source>
        <dbReference type="EMBL" id="EFB35181.1"/>
    </source>
</evidence>
<gene>
    <name evidence="1" type="ORF">PREVCOP_05315</name>
</gene>
<name>D1PDM5_9BACT</name>
<accession>D1PDM5</accession>